<name>A0A7X5UYG4_9SPHN</name>
<evidence type="ECO:0000313" key="3">
    <source>
        <dbReference type="EMBL" id="NIJ64021.1"/>
    </source>
</evidence>
<proteinExistence type="predicted"/>
<keyword evidence="4" id="KW-1185">Reference proteome</keyword>
<gene>
    <name evidence="3" type="ORF">FHR20_000952</name>
</gene>
<dbReference type="EMBL" id="JAASQV010000001">
    <property type="protein sequence ID" value="NIJ64021.1"/>
    <property type="molecule type" value="Genomic_DNA"/>
</dbReference>
<evidence type="ECO:0008006" key="5">
    <source>
        <dbReference type="Google" id="ProtNLM"/>
    </source>
</evidence>
<dbReference type="Gene3D" id="3.30.1150.10">
    <property type="match status" value="1"/>
</dbReference>
<evidence type="ECO:0000256" key="1">
    <source>
        <dbReference type="SAM" id="MobiDB-lite"/>
    </source>
</evidence>
<organism evidence="3 4">
    <name type="scientific">Sphingomonas leidyi</name>
    <dbReference type="NCBI Taxonomy" id="68569"/>
    <lineage>
        <taxon>Bacteria</taxon>
        <taxon>Pseudomonadati</taxon>
        <taxon>Pseudomonadota</taxon>
        <taxon>Alphaproteobacteria</taxon>
        <taxon>Sphingomonadales</taxon>
        <taxon>Sphingomonadaceae</taxon>
        <taxon>Sphingomonas</taxon>
    </lineage>
</organism>
<comment type="caution">
    <text evidence="3">The sequence shown here is derived from an EMBL/GenBank/DDBJ whole genome shotgun (WGS) entry which is preliminary data.</text>
</comment>
<protein>
    <recommendedName>
        <fullName evidence="5">TonB C-terminal domain-containing protein</fullName>
    </recommendedName>
</protein>
<keyword evidence="2" id="KW-0732">Signal</keyword>
<dbReference type="Proteomes" id="UP000564677">
    <property type="component" value="Unassembled WGS sequence"/>
</dbReference>
<accession>A0A7X5UYG4</accession>
<feature type="chain" id="PRO_5031245669" description="TonB C-terminal domain-containing protein" evidence="2">
    <location>
        <begin position="20"/>
        <end position="101"/>
    </location>
</feature>
<dbReference type="AlphaFoldDB" id="A0A7X5UYG4"/>
<feature type="region of interest" description="Disordered" evidence="1">
    <location>
        <begin position="79"/>
        <end position="101"/>
    </location>
</feature>
<sequence>MILATLLALAGQTAPVAPAPIMTITVQKLPASYTKAPVVHLDFDKQGAVSACTVEQSSGSAGIDKVACQQVQTLKLPAESGKAPESRSASVDFVAGGATAQ</sequence>
<evidence type="ECO:0000313" key="4">
    <source>
        <dbReference type="Proteomes" id="UP000564677"/>
    </source>
</evidence>
<evidence type="ECO:0000256" key="2">
    <source>
        <dbReference type="SAM" id="SignalP"/>
    </source>
</evidence>
<dbReference type="RefSeq" id="WP_086129187.1">
    <property type="nucleotide sequence ID" value="NZ_CP170557.1"/>
</dbReference>
<reference evidence="3 4" key="1">
    <citation type="submission" date="2020-03" db="EMBL/GenBank/DDBJ databases">
        <title>Genomic Encyclopedia of Type Strains, Phase IV (KMG-IV): sequencing the most valuable type-strain genomes for metagenomic binning, comparative biology and taxonomic classification.</title>
        <authorList>
            <person name="Goeker M."/>
        </authorList>
    </citation>
    <scope>NUCLEOTIDE SEQUENCE [LARGE SCALE GENOMIC DNA]</scope>
    <source>
        <strain evidence="3 4">DSM 4733</strain>
    </source>
</reference>
<dbReference type="SUPFAM" id="SSF74653">
    <property type="entry name" value="TolA/TonB C-terminal domain"/>
    <property type="match status" value="1"/>
</dbReference>
<feature type="signal peptide" evidence="2">
    <location>
        <begin position="1"/>
        <end position="19"/>
    </location>
</feature>